<accession>A0AAP0IW55</accession>
<proteinExistence type="predicted"/>
<gene>
    <name evidence="2" type="ORF">Syun_019449</name>
</gene>
<sequence length="467" mass="51560">MEIACMENQREDGDGNASGSQHTVSTEDSHRLSNRVAAQDVGVLGELSGTGLAQPTSGPAQKSSPEWPFSVSQSKEICRQCKMRMKLVQDLASSFVLISDGQDVNQAGIVSCINHVTTESNEQRAESSARLLAADSGGLLAADGGGRGGGVPLVKKDLRRMEEYNMLVSVVFDDVRCYMKIRNERTRLEDLEKNDTVLLKLIVFSRPPIFLNSMEMSHFIIRLIMAFNGGLNSKIPLKNTNLAKIYTFLLCKQSIASLSFVRTIPRCPSVHSRTFASTAVNAPPRLTGDVHPRSHLRRSLRCPLPHPGRPCHPSPPCCLRRLPPSAAISGCSLVLLSAASLRFFSPLAAISGSSLRSNWFFSPQRNNWFFSPQRIGSSLKESFLLSAATGWFFSPQQLVLLSAAIFGYSLRSNLWKKHPEKESYRRKCVPYYDELCVIFGDDQATGRECDIGNEANIELPSLEEMCE</sequence>
<protein>
    <submittedName>
        <fullName evidence="2">Uncharacterized protein</fullName>
    </submittedName>
</protein>
<comment type="caution">
    <text evidence="2">The sequence shown here is derived from an EMBL/GenBank/DDBJ whole genome shotgun (WGS) entry which is preliminary data.</text>
</comment>
<evidence type="ECO:0000313" key="3">
    <source>
        <dbReference type="Proteomes" id="UP001420932"/>
    </source>
</evidence>
<evidence type="ECO:0000256" key="1">
    <source>
        <dbReference type="SAM" id="MobiDB-lite"/>
    </source>
</evidence>
<reference evidence="2 3" key="1">
    <citation type="submission" date="2024-01" db="EMBL/GenBank/DDBJ databases">
        <title>Genome assemblies of Stephania.</title>
        <authorList>
            <person name="Yang L."/>
        </authorList>
    </citation>
    <scope>NUCLEOTIDE SEQUENCE [LARGE SCALE GENOMIC DNA]</scope>
    <source>
        <strain evidence="2">YNDBR</strain>
        <tissue evidence="2">Leaf</tissue>
    </source>
</reference>
<dbReference type="EMBL" id="JBBNAF010000008">
    <property type="protein sequence ID" value="KAK9121832.1"/>
    <property type="molecule type" value="Genomic_DNA"/>
</dbReference>
<feature type="region of interest" description="Disordered" evidence="1">
    <location>
        <begin position="1"/>
        <end position="68"/>
    </location>
</feature>
<organism evidence="2 3">
    <name type="scientific">Stephania yunnanensis</name>
    <dbReference type="NCBI Taxonomy" id="152371"/>
    <lineage>
        <taxon>Eukaryota</taxon>
        <taxon>Viridiplantae</taxon>
        <taxon>Streptophyta</taxon>
        <taxon>Embryophyta</taxon>
        <taxon>Tracheophyta</taxon>
        <taxon>Spermatophyta</taxon>
        <taxon>Magnoliopsida</taxon>
        <taxon>Ranunculales</taxon>
        <taxon>Menispermaceae</taxon>
        <taxon>Menispermoideae</taxon>
        <taxon>Cissampelideae</taxon>
        <taxon>Stephania</taxon>
    </lineage>
</organism>
<name>A0AAP0IW55_9MAGN</name>
<keyword evidence="3" id="KW-1185">Reference proteome</keyword>
<dbReference type="Proteomes" id="UP001420932">
    <property type="component" value="Unassembled WGS sequence"/>
</dbReference>
<dbReference type="AlphaFoldDB" id="A0AAP0IW55"/>
<feature type="compositionally biased region" description="Polar residues" evidence="1">
    <location>
        <begin position="51"/>
        <end position="68"/>
    </location>
</feature>
<evidence type="ECO:0000313" key="2">
    <source>
        <dbReference type="EMBL" id="KAK9121832.1"/>
    </source>
</evidence>